<dbReference type="InterPro" id="IPR036249">
    <property type="entry name" value="Thioredoxin-like_sf"/>
</dbReference>
<evidence type="ECO:0000313" key="8">
    <source>
        <dbReference type="Proteomes" id="UP000886722"/>
    </source>
</evidence>
<protein>
    <submittedName>
        <fullName evidence="7">AhpC/TSA family protein</fullName>
    </submittedName>
</protein>
<keyword evidence="3" id="KW-1015">Disulfide bond</keyword>
<accession>A0A9D1GEG1</accession>
<dbReference type="InterPro" id="IPR050553">
    <property type="entry name" value="Thioredoxin_ResA/DsbE_sf"/>
</dbReference>
<dbReference type="SUPFAM" id="SSF52833">
    <property type="entry name" value="Thioredoxin-like"/>
    <property type="match status" value="1"/>
</dbReference>
<reference evidence="7" key="2">
    <citation type="journal article" date="2021" name="PeerJ">
        <title>Extensive microbial diversity within the chicken gut microbiome revealed by metagenomics and culture.</title>
        <authorList>
            <person name="Gilroy R."/>
            <person name="Ravi A."/>
            <person name="Getino M."/>
            <person name="Pursley I."/>
            <person name="Horton D.L."/>
            <person name="Alikhan N.F."/>
            <person name="Baker D."/>
            <person name="Gharbi K."/>
            <person name="Hall N."/>
            <person name="Watson M."/>
            <person name="Adriaenssens E.M."/>
            <person name="Foster-Nyarko E."/>
            <person name="Jarju S."/>
            <person name="Secka A."/>
            <person name="Antonio M."/>
            <person name="Oren A."/>
            <person name="Chaudhuri R.R."/>
            <person name="La Ragione R."/>
            <person name="Hildebrand F."/>
            <person name="Pallen M.J."/>
        </authorList>
    </citation>
    <scope>NUCLEOTIDE SEQUENCE</scope>
    <source>
        <strain evidence="7">21143</strain>
    </source>
</reference>
<dbReference type="GO" id="GO:0016209">
    <property type="term" value="F:antioxidant activity"/>
    <property type="evidence" value="ECO:0007669"/>
    <property type="project" value="InterPro"/>
</dbReference>
<dbReference type="PROSITE" id="PS00194">
    <property type="entry name" value="THIOREDOXIN_1"/>
    <property type="match status" value="1"/>
</dbReference>
<dbReference type="InterPro" id="IPR025380">
    <property type="entry name" value="DUF4369"/>
</dbReference>
<keyword evidence="5" id="KW-0732">Signal</keyword>
<reference evidence="7" key="1">
    <citation type="submission" date="2020-10" db="EMBL/GenBank/DDBJ databases">
        <authorList>
            <person name="Gilroy R."/>
        </authorList>
    </citation>
    <scope>NUCLEOTIDE SEQUENCE</scope>
    <source>
        <strain evidence="7">21143</strain>
    </source>
</reference>
<dbReference type="GO" id="GO:0016491">
    <property type="term" value="F:oxidoreductase activity"/>
    <property type="evidence" value="ECO:0007669"/>
    <property type="project" value="InterPro"/>
</dbReference>
<comment type="caution">
    <text evidence="7">The sequence shown here is derived from an EMBL/GenBank/DDBJ whole genome shotgun (WGS) entry which is preliminary data.</text>
</comment>
<feature type="domain" description="Thioredoxin" evidence="6">
    <location>
        <begin position="217"/>
        <end position="357"/>
    </location>
</feature>
<dbReference type="PANTHER" id="PTHR42852">
    <property type="entry name" value="THIOL:DISULFIDE INTERCHANGE PROTEIN DSBE"/>
    <property type="match status" value="1"/>
</dbReference>
<feature type="signal peptide" evidence="5">
    <location>
        <begin position="1"/>
        <end position="18"/>
    </location>
</feature>
<dbReference type="GO" id="GO:0030313">
    <property type="term" value="C:cell envelope"/>
    <property type="evidence" value="ECO:0007669"/>
    <property type="project" value="UniProtKB-SubCell"/>
</dbReference>
<evidence type="ECO:0000256" key="2">
    <source>
        <dbReference type="ARBA" id="ARBA00022748"/>
    </source>
</evidence>
<keyword evidence="2" id="KW-0201">Cytochrome c-type biogenesis</keyword>
<proteinExistence type="predicted"/>
<dbReference type="Pfam" id="PF00578">
    <property type="entry name" value="AhpC-TSA"/>
    <property type="match status" value="1"/>
</dbReference>
<dbReference type="AlphaFoldDB" id="A0A9D1GEG1"/>
<dbReference type="PANTHER" id="PTHR42852:SF6">
    <property type="entry name" value="THIOL:DISULFIDE INTERCHANGE PROTEIN DSBE"/>
    <property type="match status" value="1"/>
</dbReference>
<feature type="chain" id="PRO_5038417180" evidence="5">
    <location>
        <begin position="19"/>
        <end position="357"/>
    </location>
</feature>
<dbReference type="Gene3D" id="3.40.30.10">
    <property type="entry name" value="Glutaredoxin"/>
    <property type="match status" value="1"/>
</dbReference>
<dbReference type="Pfam" id="PF14289">
    <property type="entry name" value="DUF4369"/>
    <property type="match status" value="1"/>
</dbReference>
<organism evidence="7 8">
    <name type="scientific">Candidatus Caccoplasma intestinavium</name>
    <dbReference type="NCBI Taxonomy" id="2840716"/>
    <lineage>
        <taxon>Bacteria</taxon>
        <taxon>Pseudomonadati</taxon>
        <taxon>Bacteroidota</taxon>
        <taxon>Bacteroidia</taxon>
        <taxon>Bacteroidales</taxon>
        <taxon>Bacteroidaceae</taxon>
        <taxon>Bacteroidaceae incertae sedis</taxon>
        <taxon>Candidatus Caccoplasma</taxon>
    </lineage>
</organism>
<dbReference type="InterPro" id="IPR013766">
    <property type="entry name" value="Thioredoxin_domain"/>
</dbReference>
<keyword evidence="4" id="KW-0676">Redox-active center</keyword>
<dbReference type="InterPro" id="IPR000866">
    <property type="entry name" value="AhpC/TSA"/>
</dbReference>
<evidence type="ECO:0000256" key="4">
    <source>
        <dbReference type="ARBA" id="ARBA00023284"/>
    </source>
</evidence>
<evidence type="ECO:0000259" key="6">
    <source>
        <dbReference type="PROSITE" id="PS51352"/>
    </source>
</evidence>
<dbReference type="GO" id="GO:0017004">
    <property type="term" value="P:cytochrome complex assembly"/>
    <property type="evidence" value="ECO:0007669"/>
    <property type="project" value="UniProtKB-KW"/>
</dbReference>
<evidence type="ECO:0000256" key="5">
    <source>
        <dbReference type="SAM" id="SignalP"/>
    </source>
</evidence>
<dbReference type="EMBL" id="DVKT01000036">
    <property type="protein sequence ID" value="HIT39368.1"/>
    <property type="molecule type" value="Genomic_DNA"/>
</dbReference>
<dbReference type="PROSITE" id="PS51352">
    <property type="entry name" value="THIOREDOXIN_2"/>
    <property type="match status" value="1"/>
</dbReference>
<name>A0A9D1GEG1_9BACT</name>
<dbReference type="Proteomes" id="UP000886722">
    <property type="component" value="Unassembled WGS sequence"/>
</dbReference>
<dbReference type="PROSITE" id="PS51257">
    <property type="entry name" value="PROKAR_LIPOPROTEIN"/>
    <property type="match status" value="1"/>
</dbReference>
<dbReference type="InterPro" id="IPR017937">
    <property type="entry name" value="Thioredoxin_CS"/>
</dbReference>
<evidence type="ECO:0000256" key="3">
    <source>
        <dbReference type="ARBA" id="ARBA00023157"/>
    </source>
</evidence>
<dbReference type="CDD" id="cd02966">
    <property type="entry name" value="TlpA_like_family"/>
    <property type="match status" value="1"/>
</dbReference>
<evidence type="ECO:0000313" key="7">
    <source>
        <dbReference type="EMBL" id="HIT39368.1"/>
    </source>
</evidence>
<gene>
    <name evidence="7" type="ORF">IAD06_04965</name>
</gene>
<comment type="subcellular location">
    <subcellularLocation>
        <location evidence="1">Cell envelope</location>
    </subcellularLocation>
</comment>
<evidence type="ECO:0000256" key="1">
    <source>
        <dbReference type="ARBA" id="ARBA00004196"/>
    </source>
</evidence>
<sequence>MKKQFLLFASALLLTACSKPYSVTVDYGNKNDGMQVYLQNYFTGEIIDSTTFADGKAVFNGKTGKNYIAQATFADKSATFVLEPGDINIAFNPAFDIIYEISGTEQNDSLAQILNQDIAYQFGFLFKVLALDSNAPDFEKTRDSITAANNDTLRILYKTGALKYAGKPIGDYCSSEWLSYTVGTDEFDEALSNVSSRIKKSAPVQKSITVNNGMKANQPGSRFIDFTIENGNIDGTPVSLSDYVGNGKYVLVDFWASWCAPCRGGIPGIKELYKKYAGEDFEVVSVAVWDERAATLKALEEEQMPWPQIIDAQEIPSNIYGFTGIPQVILFSPDGTIIARDLHGKAIDEAVEKALKK</sequence>